<organism evidence="1">
    <name type="scientific">Magnetococcus massalia (strain MO-1)</name>
    <dbReference type="NCBI Taxonomy" id="451514"/>
    <lineage>
        <taxon>Bacteria</taxon>
        <taxon>Pseudomonadati</taxon>
        <taxon>Pseudomonadota</taxon>
        <taxon>Magnetococcia</taxon>
        <taxon>Magnetococcales</taxon>
        <taxon>Magnetococcaceae</taxon>
        <taxon>Magnetococcus</taxon>
    </lineage>
</organism>
<dbReference type="EMBL" id="LO017727">
    <property type="protein sequence ID" value="CRH05583.1"/>
    <property type="molecule type" value="Genomic_DNA"/>
</dbReference>
<reference evidence="1" key="1">
    <citation type="submission" date="2015-04" db="EMBL/GenBank/DDBJ databases">
        <authorList>
            <person name="Syromyatnikov M.Y."/>
            <person name="Popov V.N."/>
        </authorList>
    </citation>
    <scope>NUCLEOTIDE SEQUENCE</scope>
    <source>
        <strain evidence="1">MO-1</strain>
    </source>
</reference>
<sequence length="49" mass="5748">MNIIIMVIFIENEIAVSKTNDYMRRSDLMLESVGENGDFKSIIRCFSRF</sequence>
<name>A0A1S7LGN8_MAGMO</name>
<dbReference type="AlphaFoldDB" id="A0A1S7LGN8"/>
<protein>
    <submittedName>
        <fullName evidence="1">Uncharacterized protein</fullName>
    </submittedName>
</protein>
<evidence type="ECO:0000313" key="1">
    <source>
        <dbReference type="EMBL" id="CRH05583.1"/>
    </source>
</evidence>
<proteinExistence type="predicted"/>
<gene>
    <name evidence="1" type="ORF">MAGMO_1393</name>
</gene>
<accession>A0A1S7LGN8</accession>